<reference evidence="4" key="1">
    <citation type="journal article" date="2020" name="Nature">
        <title>Giant virus diversity and host interactions through global metagenomics.</title>
        <authorList>
            <person name="Schulz F."/>
            <person name="Roux S."/>
            <person name="Paez-Espino D."/>
            <person name="Jungbluth S."/>
            <person name="Walsh D.A."/>
            <person name="Denef V.J."/>
            <person name="McMahon K.D."/>
            <person name="Konstantinidis K.T."/>
            <person name="Eloe-Fadrosh E.A."/>
            <person name="Kyrpides N.C."/>
            <person name="Woyke T."/>
        </authorList>
    </citation>
    <scope>NUCLEOTIDE SEQUENCE</scope>
    <source>
        <strain evidence="4">GVMAG-M-3300023184-86</strain>
    </source>
</reference>
<proteinExistence type="predicted"/>
<dbReference type="SMART" id="SM00369">
    <property type="entry name" value="LRR_TYP"/>
    <property type="match status" value="8"/>
</dbReference>
<dbReference type="SUPFAM" id="SSF52058">
    <property type="entry name" value="L domain-like"/>
    <property type="match status" value="1"/>
</dbReference>
<dbReference type="Pfam" id="PF13516">
    <property type="entry name" value="LRR_6"/>
    <property type="match status" value="2"/>
</dbReference>
<dbReference type="EMBL" id="MN740180">
    <property type="protein sequence ID" value="QHT92160.1"/>
    <property type="molecule type" value="Genomic_DNA"/>
</dbReference>
<dbReference type="InterPro" id="IPR001611">
    <property type="entry name" value="Leu-rich_rpt"/>
</dbReference>
<keyword evidence="1" id="KW-0433">Leucine-rich repeat</keyword>
<protein>
    <recommendedName>
        <fullName evidence="5">L domain-like protein</fullName>
    </recommendedName>
</protein>
<dbReference type="AlphaFoldDB" id="A0A6C0IHQ7"/>
<dbReference type="PANTHER" id="PTHR48051">
    <property type="match status" value="1"/>
</dbReference>
<dbReference type="PANTHER" id="PTHR48051:SF1">
    <property type="entry name" value="RAS SUPPRESSOR PROTEIN 1"/>
    <property type="match status" value="1"/>
</dbReference>
<evidence type="ECO:0008006" key="5">
    <source>
        <dbReference type="Google" id="ProtNLM"/>
    </source>
</evidence>
<dbReference type="InterPro" id="IPR050216">
    <property type="entry name" value="LRR_domain-containing"/>
</dbReference>
<dbReference type="Gene3D" id="3.80.10.10">
    <property type="entry name" value="Ribonuclease Inhibitor"/>
    <property type="match status" value="2"/>
</dbReference>
<dbReference type="GO" id="GO:0005737">
    <property type="term" value="C:cytoplasm"/>
    <property type="evidence" value="ECO:0007669"/>
    <property type="project" value="TreeGrafter"/>
</dbReference>
<evidence type="ECO:0000256" key="3">
    <source>
        <dbReference type="SAM" id="MobiDB-lite"/>
    </source>
</evidence>
<dbReference type="Pfam" id="PF13855">
    <property type="entry name" value="LRR_8"/>
    <property type="match status" value="1"/>
</dbReference>
<sequence length="400" mass="46432">MKSIKRKKSLRKKKSIRRKKSPIRRKSIRRKSIRRKNKFKYDGVIIDEFPERPFEMILSSLEKNDIDILRQVSKTVENDIKINSAKLNKKESLKYINNTDNFREERDNLDLKKKVDIFLDRKEITNLHLNLYKCRLRDFPSFEPPNEKIVVLNLSDNYIKIIPDDIGIKLPKLRILDLSYCELKDFPNFKLDELVELNLNENDIKTIPDDIGIKLPKLEVLKLSYCDLRTFPNDIGIKLPGLQKLDLSNCKLTVFPNFEPLLNNLVELNLSKTMITIIPDDIGIKLPKLQILNLGNCGLTSFPHFKTPLNELTELNLKLNSDITTIPDDIGINLPKLQILDLSYCGLTDFPNFELNELLELDLSLNNIIRSTIPVNRFGKLISSDGIIYSKLPKLEKCLY</sequence>
<name>A0A6C0IHQ7_9ZZZZ</name>
<dbReference type="InterPro" id="IPR003591">
    <property type="entry name" value="Leu-rich_rpt_typical-subtyp"/>
</dbReference>
<organism evidence="4">
    <name type="scientific">viral metagenome</name>
    <dbReference type="NCBI Taxonomy" id="1070528"/>
    <lineage>
        <taxon>unclassified sequences</taxon>
        <taxon>metagenomes</taxon>
        <taxon>organismal metagenomes</taxon>
    </lineage>
</organism>
<keyword evidence="2" id="KW-0677">Repeat</keyword>
<dbReference type="PROSITE" id="PS51450">
    <property type="entry name" value="LRR"/>
    <property type="match status" value="2"/>
</dbReference>
<accession>A0A6C0IHQ7</accession>
<evidence type="ECO:0000256" key="1">
    <source>
        <dbReference type="ARBA" id="ARBA00022614"/>
    </source>
</evidence>
<evidence type="ECO:0000256" key="2">
    <source>
        <dbReference type="ARBA" id="ARBA00022737"/>
    </source>
</evidence>
<feature type="region of interest" description="Disordered" evidence="3">
    <location>
        <begin position="1"/>
        <end position="30"/>
    </location>
</feature>
<evidence type="ECO:0000313" key="4">
    <source>
        <dbReference type="EMBL" id="QHT92160.1"/>
    </source>
</evidence>
<dbReference type="InterPro" id="IPR032675">
    <property type="entry name" value="LRR_dom_sf"/>
</dbReference>